<dbReference type="PROSITE" id="PS51257">
    <property type="entry name" value="PROKAR_LIPOPROTEIN"/>
    <property type="match status" value="1"/>
</dbReference>
<reference evidence="1 2" key="1">
    <citation type="journal article" date="2010" name="Stand. Genomic Sci.">
        <title>Complete genome sequence of Ferrimonas balearica type strain (PAT).</title>
        <authorList>
            <person name="Nolan M."/>
            <person name="Sikorski J."/>
            <person name="Davenport K."/>
            <person name="Lucas S."/>
            <person name="Glavina Del Rio T."/>
            <person name="Tice H."/>
            <person name="Cheng J."/>
            <person name="Goodwin L."/>
            <person name="Pitluck S."/>
            <person name="Liolios K."/>
            <person name="Ivanova N."/>
            <person name="Mavromatis K."/>
            <person name="Ovchinnikova G."/>
            <person name="Pati A."/>
            <person name="Chen A."/>
            <person name="Palaniappan K."/>
            <person name="Land M."/>
            <person name="Hauser L."/>
            <person name="Chang Y."/>
            <person name="Jeffries C."/>
            <person name="Tapia R."/>
            <person name="Brettin T."/>
            <person name="Detter J."/>
            <person name="Han C."/>
            <person name="Yasawong M."/>
            <person name="Rohde M."/>
            <person name="Tindall B."/>
            <person name="Goker M."/>
            <person name="Woyke T."/>
            <person name="Bristow J."/>
            <person name="Eisen J."/>
            <person name="Markowitz V."/>
            <person name="Hugenholtz P."/>
            <person name="Kyrpides N."/>
            <person name="Klenk H."/>
            <person name="Lapidus A."/>
        </authorList>
    </citation>
    <scope>NUCLEOTIDE SEQUENCE [LARGE SCALE GENOMIC DNA]</scope>
    <source>
        <strain evidence="2">DSM 9799 / CCM 4581 / KCTC 23876 / PAT</strain>
    </source>
</reference>
<accession>E1SNW8</accession>
<evidence type="ECO:0008006" key="3">
    <source>
        <dbReference type="Google" id="ProtNLM"/>
    </source>
</evidence>
<name>E1SNW8_FERBD</name>
<gene>
    <name evidence="1" type="ordered locus">Fbal_3579</name>
</gene>
<dbReference type="EMBL" id="CP002209">
    <property type="protein sequence ID" value="ADN77775.1"/>
    <property type="molecule type" value="Genomic_DNA"/>
</dbReference>
<dbReference type="OrthoDB" id="9928461at2"/>
<dbReference type="STRING" id="550540.Fbal_3579"/>
<dbReference type="Proteomes" id="UP000006683">
    <property type="component" value="Chromosome"/>
</dbReference>
<dbReference type="RefSeq" id="WP_013347081.1">
    <property type="nucleotide sequence ID" value="NC_014541.1"/>
</dbReference>
<dbReference type="GeneID" id="67183783"/>
<keyword evidence="2" id="KW-1185">Reference proteome</keyword>
<evidence type="ECO:0000313" key="1">
    <source>
        <dbReference type="EMBL" id="ADN77775.1"/>
    </source>
</evidence>
<organism evidence="1 2">
    <name type="scientific">Ferrimonas balearica (strain DSM 9799 / CCM 4581 / KCTC 23876 / PAT)</name>
    <dbReference type="NCBI Taxonomy" id="550540"/>
    <lineage>
        <taxon>Bacteria</taxon>
        <taxon>Pseudomonadati</taxon>
        <taxon>Pseudomonadota</taxon>
        <taxon>Gammaproteobacteria</taxon>
        <taxon>Alteromonadales</taxon>
        <taxon>Ferrimonadaceae</taxon>
        <taxon>Ferrimonas</taxon>
    </lineage>
</organism>
<sequence>MRATLFIVLGALLLGACSSNRSQLPGYEPQVIDSLSELDRITERYAVPLSRFESDPSRTNFSRQFPGHHRLPNQSDRVRYQLYLDQRYVLKRDDDIVDTANILILLYQLFADRKYDNVDSLETSPRLYRQYLTFEWQGERYLGYQLAERHCTSDRTHPMNCEF</sequence>
<dbReference type="KEGG" id="fbl:Fbal_3579"/>
<proteinExistence type="predicted"/>
<protein>
    <recommendedName>
        <fullName evidence="3">Lipoprotein</fullName>
    </recommendedName>
</protein>
<evidence type="ECO:0000313" key="2">
    <source>
        <dbReference type="Proteomes" id="UP000006683"/>
    </source>
</evidence>
<dbReference type="HOGENOM" id="CLU_1624678_0_0_6"/>
<dbReference type="AlphaFoldDB" id="E1SNW8"/>